<protein>
    <submittedName>
        <fullName evidence="8">IBD domain-containing protein</fullName>
    </submittedName>
</protein>
<organism evidence="8">
    <name type="scientific">Soboliphyme baturini</name>
    <dbReference type="NCBI Taxonomy" id="241478"/>
    <lineage>
        <taxon>Eukaryota</taxon>
        <taxon>Metazoa</taxon>
        <taxon>Ecdysozoa</taxon>
        <taxon>Nematoda</taxon>
        <taxon>Enoplea</taxon>
        <taxon>Dorylaimia</taxon>
        <taxon>Dioctophymatida</taxon>
        <taxon>Dioctophymatoidea</taxon>
        <taxon>Soboliphymatidae</taxon>
        <taxon>Soboliphyme</taxon>
    </lineage>
</organism>
<dbReference type="GO" id="GO:0009755">
    <property type="term" value="P:hormone-mediated signaling pathway"/>
    <property type="evidence" value="ECO:0007669"/>
    <property type="project" value="TreeGrafter"/>
</dbReference>
<keyword evidence="2" id="KW-0805">Transcription regulation</keyword>
<feature type="region of interest" description="Disordered" evidence="5">
    <location>
        <begin position="1"/>
        <end position="98"/>
    </location>
</feature>
<dbReference type="EMBL" id="UZAM01012027">
    <property type="protein sequence ID" value="VDP19649.1"/>
    <property type="molecule type" value="Genomic_DNA"/>
</dbReference>
<evidence type="ECO:0000256" key="5">
    <source>
        <dbReference type="SAM" id="MobiDB-lite"/>
    </source>
</evidence>
<sequence>MRGGRNKFGSMYKRDRARRMQAYQRLGMPSYYPSGSVSATSSEQLVSSTSPPNDPGLPFTDSTNAEAILPCDSKLSPMKPYTSNIQSPTLTSSTRSPPNGLLTVSDYLNLSSYNNTLPNSLVHSSNYIPNCDNLAALLSASMDENLRSWSNQQTHSFSSSQFSDPLRLLKSELKPELYDPDSANFGFTVSGSDFYPNYTHFNDSGLSGSLLTGNAAPFARIREYSNSFPASAVTTMSNENCSLPLCPIPTSKSFQMNLNYYGNITSLSNQSAYSVHPPLNVVKPDPVFANGPSELLVKLARSLTNDAEWQNDFIEHAKKLRVEPFAVICHAIDHSLFRQVDWAKNCPYFKELSVS</sequence>
<evidence type="ECO:0000256" key="4">
    <source>
        <dbReference type="ARBA" id="ARBA00023170"/>
    </source>
</evidence>
<keyword evidence="7" id="KW-1185">Reference proteome</keyword>
<dbReference type="GO" id="GO:0090575">
    <property type="term" value="C:RNA polymerase II transcription regulator complex"/>
    <property type="evidence" value="ECO:0007669"/>
    <property type="project" value="TreeGrafter"/>
</dbReference>
<accession>A0A183IYZ6</accession>
<keyword evidence="3" id="KW-0804">Transcription</keyword>
<dbReference type="Proteomes" id="UP000270296">
    <property type="component" value="Unassembled WGS sequence"/>
</dbReference>
<dbReference type="Gene3D" id="1.10.565.10">
    <property type="entry name" value="Retinoid X Receptor"/>
    <property type="match status" value="1"/>
</dbReference>
<evidence type="ECO:0000313" key="8">
    <source>
        <dbReference type="WBParaSite" id="SBAD_0000916401-mRNA-1"/>
    </source>
</evidence>
<keyword evidence="4" id="KW-0675">Receptor</keyword>
<dbReference type="GO" id="GO:0004879">
    <property type="term" value="F:nuclear receptor activity"/>
    <property type="evidence" value="ECO:0007669"/>
    <property type="project" value="InterPro"/>
</dbReference>
<proteinExistence type="predicted"/>
<name>A0A183IYZ6_9BILA</name>
<evidence type="ECO:0000313" key="7">
    <source>
        <dbReference type="Proteomes" id="UP000270296"/>
    </source>
</evidence>
<gene>
    <name evidence="6" type="ORF">SBAD_LOCUS8844</name>
</gene>
<feature type="compositionally biased region" description="Low complexity" evidence="5">
    <location>
        <begin position="87"/>
        <end position="98"/>
    </location>
</feature>
<evidence type="ECO:0000313" key="6">
    <source>
        <dbReference type="EMBL" id="VDP19649.1"/>
    </source>
</evidence>
<feature type="compositionally biased region" description="Polar residues" evidence="5">
    <location>
        <begin position="33"/>
        <end position="51"/>
    </location>
</feature>
<dbReference type="WBParaSite" id="SBAD_0000916401-mRNA-1">
    <property type="protein sequence ID" value="SBAD_0000916401-mRNA-1"/>
    <property type="gene ID" value="SBAD_0000916401"/>
</dbReference>
<dbReference type="GO" id="GO:0000978">
    <property type="term" value="F:RNA polymerase II cis-regulatory region sequence-specific DNA binding"/>
    <property type="evidence" value="ECO:0007669"/>
    <property type="project" value="TreeGrafter"/>
</dbReference>
<evidence type="ECO:0000256" key="3">
    <source>
        <dbReference type="ARBA" id="ARBA00023163"/>
    </source>
</evidence>
<dbReference type="GO" id="GO:0009888">
    <property type="term" value="P:tissue development"/>
    <property type="evidence" value="ECO:0007669"/>
    <property type="project" value="TreeGrafter"/>
</dbReference>
<evidence type="ECO:0000256" key="1">
    <source>
        <dbReference type="ARBA" id="ARBA00004123"/>
    </source>
</evidence>
<dbReference type="InterPro" id="IPR035500">
    <property type="entry name" value="NHR-like_dom_sf"/>
</dbReference>
<dbReference type="InterPro" id="IPR016355">
    <property type="entry name" value="NR5-like"/>
</dbReference>
<dbReference type="PANTHER" id="PTHR24086">
    <property type="entry name" value="NUCLEAR RECEPTOR SUBFAMILY 5 GROUP A"/>
    <property type="match status" value="1"/>
</dbReference>
<comment type="subcellular location">
    <subcellularLocation>
        <location evidence="1">Nucleus</location>
    </subcellularLocation>
</comment>
<dbReference type="SUPFAM" id="SSF48508">
    <property type="entry name" value="Nuclear receptor ligand-binding domain"/>
    <property type="match status" value="1"/>
</dbReference>
<dbReference type="AlphaFoldDB" id="A0A183IYZ6"/>
<reference evidence="6 7" key="2">
    <citation type="submission" date="2018-11" db="EMBL/GenBank/DDBJ databases">
        <authorList>
            <consortium name="Pathogen Informatics"/>
        </authorList>
    </citation>
    <scope>NUCLEOTIDE SEQUENCE [LARGE SCALE GENOMIC DNA]</scope>
</reference>
<evidence type="ECO:0000256" key="2">
    <source>
        <dbReference type="ARBA" id="ARBA00023015"/>
    </source>
</evidence>
<dbReference type="PANTHER" id="PTHR24086:SF15">
    <property type="entry name" value="NUCLEAR HORMONE RECEPTOR FTZ-F1"/>
    <property type="match status" value="1"/>
</dbReference>
<dbReference type="OrthoDB" id="5771769at2759"/>
<reference evidence="8" key="1">
    <citation type="submission" date="2016-06" db="UniProtKB">
        <authorList>
            <consortium name="WormBaseParasite"/>
        </authorList>
    </citation>
    <scope>IDENTIFICATION</scope>
</reference>